<proteinExistence type="predicted"/>
<protein>
    <submittedName>
        <fullName evidence="1">Uncharacterized protein</fullName>
    </submittedName>
</protein>
<gene>
    <name evidence="1" type="ORF">SEVIR_4G019501v2</name>
</gene>
<sequence length="109" mass="11769">MDLKSKFGIRQTSASFSGETVDFRRKPTPPRSSSLRDLCHGVVDYVNPISALSSSSAPASSSPTPASFSLWRSSLALLARIIQTARPMTLEDLLNRLGFATKLSSPSKL</sequence>
<dbReference type="AlphaFoldDB" id="A0A4V6D7S3"/>
<accession>A0A4V6D7S3</accession>
<dbReference type="Gramene" id="TKW19436">
    <property type="protein sequence ID" value="TKW19436"/>
    <property type="gene ID" value="SEVIR_4G019501v2"/>
</dbReference>
<evidence type="ECO:0000313" key="2">
    <source>
        <dbReference type="Proteomes" id="UP000298652"/>
    </source>
</evidence>
<keyword evidence="2" id="KW-1185">Reference proteome</keyword>
<dbReference type="Proteomes" id="UP000298652">
    <property type="component" value="Chromosome 4"/>
</dbReference>
<evidence type="ECO:0000313" key="1">
    <source>
        <dbReference type="EMBL" id="TKW19436.1"/>
    </source>
</evidence>
<dbReference type="EMBL" id="CM016555">
    <property type="protein sequence ID" value="TKW19436.1"/>
    <property type="molecule type" value="Genomic_DNA"/>
</dbReference>
<organism evidence="1 2">
    <name type="scientific">Setaria viridis</name>
    <name type="common">Green bristlegrass</name>
    <name type="synonym">Setaria italica subsp. viridis</name>
    <dbReference type="NCBI Taxonomy" id="4556"/>
    <lineage>
        <taxon>Eukaryota</taxon>
        <taxon>Viridiplantae</taxon>
        <taxon>Streptophyta</taxon>
        <taxon>Embryophyta</taxon>
        <taxon>Tracheophyta</taxon>
        <taxon>Spermatophyta</taxon>
        <taxon>Magnoliopsida</taxon>
        <taxon>Liliopsida</taxon>
        <taxon>Poales</taxon>
        <taxon>Poaceae</taxon>
        <taxon>PACMAD clade</taxon>
        <taxon>Panicoideae</taxon>
        <taxon>Panicodae</taxon>
        <taxon>Paniceae</taxon>
        <taxon>Cenchrinae</taxon>
        <taxon>Setaria</taxon>
    </lineage>
</organism>
<name>A0A4V6D7S3_SETVI</name>
<reference evidence="1" key="1">
    <citation type="submission" date="2019-03" db="EMBL/GenBank/DDBJ databases">
        <title>WGS assembly of Setaria viridis.</title>
        <authorList>
            <person name="Huang P."/>
            <person name="Jenkins J."/>
            <person name="Grimwood J."/>
            <person name="Barry K."/>
            <person name="Healey A."/>
            <person name="Mamidi S."/>
            <person name="Sreedasyam A."/>
            <person name="Shu S."/>
            <person name="Feldman M."/>
            <person name="Wu J."/>
            <person name="Yu Y."/>
            <person name="Chen C."/>
            <person name="Johnson J."/>
            <person name="Rokhsar D."/>
            <person name="Baxter I."/>
            <person name="Schmutz J."/>
            <person name="Brutnell T."/>
            <person name="Kellogg E."/>
        </authorList>
    </citation>
    <scope>NUCLEOTIDE SEQUENCE [LARGE SCALE GENOMIC DNA]</scope>
</reference>